<accession>A0A811NB16</accession>
<dbReference type="InterPro" id="IPR001337">
    <property type="entry name" value="TMV-like_coat"/>
</dbReference>
<keyword evidence="1" id="KW-0732">Signal</keyword>
<protein>
    <submittedName>
        <fullName evidence="2">Uncharacterized protein</fullName>
    </submittedName>
</protein>
<name>A0A811NB16_9POAL</name>
<organism evidence="2 3">
    <name type="scientific">Miscanthus lutarioriparius</name>
    <dbReference type="NCBI Taxonomy" id="422564"/>
    <lineage>
        <taxon>Eukaryota</taxon>
        <taxon>Viridiplantae</taxon>
        <taxon>Streptophyta</taxon>
        <taxon>Embryophyta</taxon>
        <taxon>Tracheophyta</taxon>
        <taxon>Spermatophyta</taxon>
        <taxon>Magnoliopsida</taxon>
        <taxon>Liliopsida</taxon>
        <taxon>Poales</taxon>
        <taxon>Poaceae</taxon>
        <taxon>PACMAD clade</taxon>
        <taxon>Panicoideae</taxon>
        <taxon>Andropogonodae</taxon>
        <taxon>Andropogoneae</taxon>
        <taxon>Saccharinae</taxon>
        <taxon>Miscanthus</taxon>
    </lineage>
</organism>
<dbReference type="GO" id="GO:0005198">
    <property type="term" value="F:structural molecule activity"/>
    <property type="evidence" value="ECO:0007669"/>
    <property type="project" value="InterPro"/>
</dbReference>
<dbReference type="Proteomes" id="UP000604825">
    <property type="component" value="Unassembled WGS sequence"/>
</dbReference>
<reference evidence="2" key="1">
    <citation type="submission" date="2020-10" db="EMBL/GenBank/DDBJ databases">
        <authorList>
            <person name="Han B."/>
            <person name="Lu T."/>
            <person name="Zhao Q."/>
            <person name="Huang X."/>
            <person name="Zhao Y."/>
        </authorList>
    </citation>
    <scope>NUCLEOTIDE SEQUENCE</scope>
</reference>
<feature type="signal peptide" evidence="1">
    <location>
        <begin position="1"/>
        <end position="24"/>
    </location>
</feature>
<evidence type="ECO:0000256" key="1">
    <source>
        <dbReference type="SAM" id="SignalP"/>
    </source>
</evidence>
<evidence type="ECO:0000313" key="2">
    <source>
        <dbReference type="EMBL" id="CAD6219119.1"/>
    </source>
</evidence>
<sequence length="247" mass="26377">MQPFAPWLPAFRLLFLALYSTDQASHLGLLQIPETSRLATEPIRRTPHKHTTLPRSYHSTMTFVLVGQDDSSSSEAAAAGDLGSSTVDLPHLSSIGHYLPAAAVTGVCALHWLPFAAAVAAALALLGASHEDLRLRAHQLSHELTGAFAAAAVRPFAAVCGATARFPEDGLYVCADLPPLAPALLDVQRALTHVAAKEASHAVYDWYFDAVDLVMRLLVDGDAGDGRGPAVFDSSKFELVFALKWVD</sequence>
<dbReference type="EMBL" id="CAJGYO010000003">
    <property type="protein sequence ID" value="CAD6219119.1"/>
    <property type="molecule type" value="Genomic_DNA"/>
</dbReference>
<comment type="caution">
    <text evidence="2">The sequence shown here is derived from an EMBL/GenBank/DDBJ whole genome shotgun (WGS) entry which is preliminary data.</text>
</comment>
<evidence type="ECO:0000313" key="3">
    <source>
        <dbReference type="Proteomes" id="UP000604825"/>
    </source>
</evidence>
<dbReference type="AlphaFoldDB" id="A0A811NB16"/>
<feature type="chain" id="PRO_5032853086" evidence="1">
    <location>
        <begin position="25"/>
        <end position="247"/>
    </location>
</feature>
<proteinExistence type="predicted"/>
<keyword evidence="3" id="KW-1185">Reference proteome</keyword>
<gene>
    <name evidence="2" type="ORF">NCGR_LOCUS12917</name>
</gene>
<dbReference type="Pfam" id="PF00721">
    <property type="entry name" value="TMV_coat"/>
    <property type="match status" value="1"/>
</dbReference>
<dbReference type="OrthoDB" id="692153at2759"/>